<keyword evidence="2" id="KW-0472">Membrane</keyword>
<sequence length="200" mass="19729">MTVGDGPARRRTAVVGWVLVALGLLGAVLALAVALGWVGGGSSDGAPTGPASSGRASSGGSSGGTPSSPDALAGWSVDEAPDAYARRLLAATNEARADEGVAALAWSDCAAQVATGRATALVGAAELEHAPLDDAMATCDVELAAENLSRAAAGPRDVVDAWLGSAGHRANLLDPTLMQVGIGCAREPDGELTCAQVFLG</sequence>
<dbReference type="EMBL" id="CP002666">
    <property type="protein sequence ID" value="AEE44871.1"/>
    <property type="molecule type" value="Genomic_DNA"/>
</dbReference>
<protein>
    <submittedName>
        <fullName evidence="4">SCP-like extracellular</fullName>
    </submittedName>
</protein>
<reference evidence="4 5" key="1">
    <citation type="submission" date="2011-04" db="EMBL/GenBank/DDBJ databases">
        <title>Complete sequence of Cellulomonas fimi ATCC 484.</title>
        <authorList>
            <consortium name="US DOE Joint Genome Institute"/>
            <person name="Lucas S."/>
            <person name="Han J."/>
            <person name="Lapidus A."/>
            <person name="Cheng J.-F."/>
            <person name="Goodwin L."/>
            <person name="Pitluck S."/>
            <person name="Peters L."/>
            <person name="Chertkov O."/>
            <person name="Detter J.C."/>
            <person name="Han C."/>
            <person name="Tapia R."/>
            <person name="Land M."/>
            <person name="Hauser L."/>
            <person name="Kyrpides N."/>
            <person name="Ivanova N."/>
            <person name="Ovchinnikova G."/>
            <person name="Pagani I."/>
            <person name="Mead D."/>
            <person name="Brumm P."/>
            <person name="Woyke T."/>
        </authorList>
    </citation>
    <scope>NUCLEOTIDE SEQUENCE [LARGE SCALE GENOMIC DNA]</scope>
    <source>
        <strain evidence="5">ATCC 484 / DSM 20113 / JCM 1341 / NBRC 15513 / NCIMB 8980 / NCTC 7547</strain>
    </source>
</reference>
<dbReference type="PANTHER" id="PTHR31157">
    <property type="entry name" value="SCP DOMAIN-CONTAINING PROTEIN"/>
    <property type="match status" value="1"/>
</dbReference>
<evidence type="ECO:0000313" key="5">
    <source>
        <dbReference type="Proteomes" id="UP000008460"/>
    </source>
</evidence>
<feature type="domain" description="SCP" evidence="3">
    <location>
        <begin position="89"/>
        <end position="194"/>
    </location>
</feature>
<name>F4GZF0_CELFA</name>
<feature type="region of interest" description="Disordered" evidence="1">
    <location>
        <begin position="43"/>
        <end position="75"/>
    </location>
</feature>
<keyword evidence="2" id="KW-0812">Transmembrane</keyword>
<dbReference type="HOGENOM" id="CLU_1364139_0_0_11"/>
<evidence type="ECO:0000256" key="2">
    <source>
        <dbReference type="SAM" id="Phobius"/>
    </source>
</evidence>
<dbReference type="RefSeq" id="WP_013769900.1">
    <property type="nucleotide sequence ID" value="NC_015514.1"/>
</dbReference>
<dbReference type="CDD" id="cd05379">
    <property type="entry name" value="CAP_bacterial"/>
    <property type="match status" value="1"/>
</dbReference>
<dbReference type="Pfam" id="PF00188">
    <property type="entry name" value="CAP"/>
    <property type="match status" value="1"/>
</dbReference>
<evidence type="ECO:0000256" key="1">
    <source>
        <dbReference type="SAM" id="MobiDB-lite"/>
    </source>
</evidence>
<gene>
    <name evidence="4" type="ordered locus">Celf_0731</name>
</gene>
<organism evidence="4 5">
    <name type="scientific">Cellulomonas fimi (strain ATCC 484 / DSM 20113 / JCM 1341 / CCUG 24087 / LMG 16345 / NBRC 15513 / NCIMB 8980 / NCTC 7547 / NRS-133)</name>
    <dbReference type="NCBI Taxonomy" id="590998"/>
    <lineage>
        <taxon>Bacteria</taxon>
        <taxon>Bacillati</taxon>
        <taxon>Actinomycetota</taxon>
        <taxon>Actinomycetes</taxon>
        <taxon>Micrococcales</taxon>
        <taxon>Cellulomonadaceae</taxon>
        <taxon>Cellulomonas</taxon>
    </lineage>
</organism>
<keyword evidence="2" id="KW-1133">Transmembrane helix</keyword>
<dbReference type="Proteomes" id="UP000008460">
    <property type="component" value="Chromosome"/>
</dbReference>
<evidence type="ECO:0000259" key="3">
    <source>
        <dbReference type="Pfam" id="PF00188"/>
    </source>
</evidence>
<dbReference type="AlphaFoldDB" id="F4GZF0"/>
<dbReference type="STRING" id="590998.Celf_0731"/>
<keyword evidence="5" id="KW-1185">Reference proteome</keyword>
<dbReference type="Gene3D" id="3.40.33.10">
    <property type="entry name" value="CAP"/>
    <property type="match status" value="1"/>
</dbReference>
<feature type="transmembrane region" description="Helical" evidence="2">
    <location>
        <begin position="12"/>
        <end position="38"/>
    </location>
</feature>
<dbReference type="InterPro" id="IPR014044">
    <property type="entry name" value="CAP_dom"/>
</dbReference>
<dbReference type="InterPro" id="IPR035940">
    <property type="entry name" value="CAP_sf"/>
</dbReference>
<feature type="compositionally biased region" description="Low complexity" evidence="1">
    <location>
        <begin position="45"/>
        <end position="69"/>
    </location>
</feature>
<dbReference type="KEGG" id="cfi:Celf_0731"/>
<accession>F4GZF0</accession>
<dbReference type="PANTHER" id="PTHR31157:SF1">
    <property type="entry name" value="SCP DOMAIN-CONTAINING PROTEIN"/>
    <property type="match status" value="1"/>
</dbReference>
<dbReference type="eggNOG" id="COG2340">
    <property type="taxonomic scope" value="Bacteria"/>
</dbReference>
<dbReference type="SUPFAM" id="SSF55797">
    <property type="entry name" value="PR-1-like"/>
    <property type="match status" value="1"/>
</dbReference>
<evidence type="ECO:0000313" key="4">
    <source>
        <dbReference type="EMBL" id="AEE44871.1"/>
    </source>
</evidence>
<proteinExistence type="predicted"/>